<dbReference type="CDD" id="cd05233">
    <property type="entry name" value="SDR_c"/>
    <property type="match status" value="1"/>
</dbReference>
<accession>A0A918WQ32</accession>
<dbReference type="AlphaFoldDB" id="A0A918WQ32"/>
<evidence type="ECO:0000256" key="2">
    <source>
        <dbReference type="ARBA" id="ARBA00023002"/>
    </source>
</evidence>
<proteinExistence type="inferred from homology"/>
<dbReference type="SMART" id="SM00822">
    <property type="entry name" value="PKS_KR"/>
    <property type="match status" value="1"/>
</dbReference>
<dbReference type="RefSeq" id="WP_189413351.1">
    <property type="nucleotide sequence ID" value="NZ_BMYJ01000014.1"/>
</dbReference>
<dbReference type="PROSITE" id="PS00061">
    <property type="entry name" value="ADH_SHORT"/>
    <property type="match status" value="1"/>
</dbReference>
<feature type="domain" description="Ketoreductase" evidence="3">
    <location>
        <begin position="7"/>
        <end position="181"/>
    </location>
</feature>
<dbReference type="Pfam" id="PF13561">
    <property type="entry name" value="adh_short_C2"/>
    <property type="match status" value="1"/>
</dbReference>
<dbReference type="InterPro" id="IPR020904">
    <property type="entry name" value="Sc_DH/Rdtase_CS"/>
</dbReference>
<gene>
    <name evidence="4" type="ORF">GCM10007315_34280</name>
</gene>
<dbReference type="PRINTS" id="PR00080">
    <property type="entry name" value="SDRFAMILY"/>
</dbReference>
<dbReference type="InterPro" id="IPR002347">
    <property type="entry name" value="SDR_fam"/>
</dbReference>
<protein>
    <submittedName>
        <fullName evidence="4">Short-chain dehydrogenase</fullName>
    </submittedName>
</protein>
<reference evidence="4" key="1">
    <citation type="journal article" date="2014" name="Int. J. Syst. Evol. Microbiol.">
        <title>Complete genome sequence of Corynebacterium casei LMG S-19264T (=DSM 44701T), isolated from a smear-ripened cheese.</title>
        <authorList>
            <consortium name="US DOE Joint Genome Institute (JGI-PGF)"/>
            <person name="Walter F."/>
            <person name="Albersmeier A."/>
            <person name="Kalinowski J."/>
            <person name="Ruckert C."/>
        </authorList>
    </citation>
    <scope>NUCLEOTIDE SEQUENCE</scope>
    <source>
        <strain evidence="4">KCTC 23310</strain>
    </source>
</reference>
<dbReference type="InterPro" id="IPR036291">
    <property type="entry name" value="NAD(P)-bd_dom_sf"/>
</dbReference>
<comment type="similarity">
    <text evidence="1">Belongs to the short-chain dehydrogenases/reductases (SDR) family.</text>
</comment>
<comment type="caution">
    <text evidence="4">The sequence shown here is derived from an EMBL/GenBank/DDBJ whole genome shotgun (WGS) entry which is preliminary data.</text>
</comment>
<organism evidence="4 5">
    <name type="scientific">Neogemmobacter tilapiae</name>
    <dbReference type="NCBI Taxonomy" id="875041"/>
    <lineage>
        <taxon>Bacteria</taxon>
        <taxon>Pseudomonadati</taxon>
        <taxon>Pseudomonadota</taxon>
        <taxon>Alphaproteobacteria</taxon>
        <taxon>Rhodobacterales</taxon>
        <taxon>Paracoccaceae</taxon>
        <taxon>Neogemmobacter</taxon>
    </lineage>
</organism>
<dbReference type="SUPFAM" id="SSF51735">
    <property type="entry name" value="NAD(P)-binding Rossmann-fold domains"/>
    <property type="match status" value="1"/>
</dbReference>
<dbReference type="PANTHER" id="PTHR43477">
    <property type="entry name" value="DIHYDROANTICAPSIN 7-DEHYDROGENASE"/>
    <property type="match status" value="1"/>
</dbReference>
<keyword evidence="5" id="KW-1185">Reference proteome</keyword>
<evidence type="ECO:0000259" key="3">
    <source>
        <dbReference type="SMART" id="SM00822"/>
    </source>
</evidence>
<evidence type="ECO:0000256" key="1">
    <source>
        <dbReference type="ARBA" id="ARBA00006484"/>
    </source>
</evidence>
<dbReference type="PRINTS" id="PR00081">
    <property type="entry name" value="GDHRDH"/>
</dbReference>
<dbReference type="GO" id="GO:0016491">
    <property type="term" value="F:oxidoreductase activity"/>
    <property type="evidence" value="ECO:0007669"/>
    <property type="project" value="UniProtKB-KW"/>
</dbReference>
<dbReference type="EMBL" id="BMYJ01000014">
    <property type="protein sequence ID" value="GHC66608.1"/>
    <property type="molecule type" value="Genomic_DNA"/>
</dbReference>
<dbReference type="InterPro" id="IPR051122">
    <property type="entry name" value="SDR_DHRS6-like"/>
</dbReference>
<keyword evidence="2" id="KW-0560">Oxidoreductase</keyword>
<reference evidence="4" key="2">
    <citation type="submission" date="2020-09" db="EMBL/GenBank/DDBJ databases">
        <authorList>
            <person name="Sun Q."/>
            <person name="Kim S."/>
        </authorList>
    </citation>
    <scope>NUCLEOTIDE SEQUENCE</scope>
    <source>
        <strain evidence="4">KCTC 23310</strain>
    </source>
</reference>
<dbReference type="InterPro" id="IPR057326">
    <property type="entry name" value="KR_dom"/>
</dbReference>
<dbReference type="Proteomes" id="UP000638981">
    <property type="component" value="Unassembled WGS sequence"/>
</dbReference>
<dbReference type="Gene3D" id="3.40.50.720">
    <property type="entry name" value="NAD(P)-binding Rossmann-like Domain"/>
    <property type="match status" value="1"/>
</dbReference>
<dbReference type="FunFam" id="3.40.50.720:FF:000084">
    <property type="entry name" value="Short-chain dehydrogenase reductase"/>
    <property type="match status" value="1"/>
</dbReference>
<evidence type="ECO:0000313" key="4">
    <source>
        <dbReference type="EMBL" id="GHC66608.1"/>
    </source>
</evidence>
<sequence>MGRLDGKRVLITGGTTGIGFATAELFLREGARVAVTGQNAERVAAAGEALGDRALALQADVTRAEDLGAAIARVAGAFGAIDVLFANAGIAPFAPIDQVTDDHISAILDTNVRGLINTVRLALPHLANPASVILTSSTAADKAAAGGSVYAASKAAVRSLARSLSAELVGRGVRVNALSPGLTETPILAKAGLNDAMIAHFAGTIPAGRLAEAEEMAEAALYLASDASRYMVGGNLLVDGGNGTL</sequence>
<dbReference type="PANTHER" id="PTHR43477:SF1">
    <property type="entry name" value="DIHYDROANTICAPSIN 7-DEHYDROGENASE"/>
    <property type="match status" value="1"/>
</dbReference>
<name>A0A918WQ32_9RHOB</name>
<evidence type="ECO:0000313" key="5">
    <source>
        <dbReference type="Proteomes" id="UP000638981"/>
    </source>
</evidence>